<proteinExistence type="predicted"/>
<dbReference type="PANTHER" id="PTHR23021">
    <property type="entry name" value="SERPENTINE RECEPTOR, CLASS T"/>
    <property type="match status" value="1"/>
</dbReference>
<evidence type="ECO:0000313" key="2">
    <source>
        <dbReference type="Proteomes" id="UP000095283"/>
    </source>
</evidence>
<reference evidence="3" key="1">
    <citation type="submission" date="2016-11" db="UniProtKB">
        <authorList>
            <consortium name="WormBaseParasite"/>
        </authorList>
    </citation>
    <scope>IDENTIFICATION</scope>
</reference>
<accession>A0A1I7WSE4</accession>
<dbReference type="SUPFAM" id="SSF81321">
    <property type="entry name" value="Family A G protein-coupled receptor-like"/>
    <property type="match status" value="1"/>
</dbReference>
<sequence>MAYESNYRMSCYKIMFFLGLLDISAIIVNSIISGILLMEGAVYCSHPTLIYITGSMGLGLWCSTCIVCITLLINRLLDIWKPYLVFRYFGGRRTYIWLTVAFLYGLYFVMFTHPVLFNSKYQSWFFDPFINSNMGLMYQNVAHTFNNSIIVMIICFLYGIFYRTLEKLYNNRKTVRCNRNNIRVFETKSFKLYF</sequence>
<keyword evidence="1" id="KW-1133">Transmembrane helix</keyword>
<feature type="transmembrane region" description="Helical" evidence="1">
    <location>
        <begin position="12"/>
        <end position="37"/>
    </location>
</feature>
<feature type="transmembrane region" description="Helical" evidence="1">
    <location>
        <begin position="49"/>
        <end position="73"/>
    </location>
</feature>
<keyword evidence="1" id="KW-0472">Membrane</keyword>
<keyword evidence="1" id="KW-0812">Transmembrane</keyword>
<dbReference type="PANTHER" id="PTHR23021:SF11">
    <property type="entry name" value="SERPENTINE RECEPTOR, CLASS T"/>
    <property type="match status" value="1"/>
</dbReference>
<feature type="transmembrane region" description="Helical" evidence="1">
    <location>
        <begin position="137"/>
        <end position="162"/>
    </location>
</feature>
<dbReference type="Proteomes" id="UP000095283">
    <property type="component" value="Unplaced"/>
</dbReference>
<keyword evidence="2" id="KW-1185">Reference proteome</keyword>
<feature type="transmembrane region" description="Helical" evidence="1">
    <location>
        <begin position="94"/>
        <end position="117"/>
    </location>
</feature>
<dbReference type="AlphaFoldDB" id="A0A1I7WSE4"/>
<dbReference type="Pfam" id="PF10321">
    <property type="entry name" value="7TM_GPCR_Srt"/>
    <property type="match status" value="1"/>
</dbReference>
<organism evidence="2 3">
    <name type="scientific">Heterorhabditis bacteriophora</name>
    <name type="common">Entomopathogenic nematode worm</name>
    <dbReference type="NCBI Taxonomy" id="37862"/>
    <lineage>
        <taxon>Eukaryota</taxon>
        <taxon>Metazoa</taxon>
        <taxon>Ecdysozoa</taxon>
        <taxon>Nematoda</taxon>
        <taxon>Chromadorea</taxon>
        <taxon>Rhabditida</taxon>
        <taxon>Rhabditina</taxon>
        <taxon>Rhabditomorpha</taxon>
        <taxon>Strongyloidea</taxon>
        <taxon>Heterorhabditidae</taxon>
        <taxon>Heterorhabditis</taxon>
    </lineage>
</organism>
<evidence type="ECO:0000313" key="3">
    <source>
        <dbReference type="WBParaSite" id="Hba_08108"/>
    </source>
</evidence>
<dbReference type="InterPro" id="IPR019425">
    <property type="entry name" value="7TM_GPCR_serpentine_rcpt_Srt"/>
</dbReference>
<name>A0A1I7WSE4_HETBA</name>
<dbReference type="WBParaSite" id="Hba_08108">
    <property type="protein sequence ID" value="Hba_08108"/>
    <property type="gene ID" value="Hba_08108"/>
</dbReference>
<protein>
    <submittedName>
        <fullName evidence="3">7TM_GPCR_Srx domain-containing protein</fullName>
    </submittedName>
</protein>
<evidence type="ECO:0000256" key="1">
    <source>
        <dbReference type="SAM" id="Phobius"/>
    </source>
</evidence>